<dbReference type="AlphaFoldDB" id="A0A1E4SQU5"/>
<name>A0A1E4SQU5_9ASCO</name>
<dbReference type="GeneID" id="30982940"/>
<dbReference type="RefSeq" id="XP_020067008.1">
    <property type="nucleotide sequence ID" value="XM_020208804.1"/>
</dbReference>
<dbReference type="OrthoDB" id="4075427at2759"/>
<evidence type="ECO:0000313" key="2">
    <source>
        <dbReference type="Proteomes" id="UP000094285"/>
    </source>
</evidence>
<gene>
    <name evidence="1" type="ORF">CANTADRAFT_3944</name>
</gene>
<reference evidence="2" key="1">
    <citation type="submission" date="2016-05" db="EMBL/GenBank/DDBJ databases">
        <title>Comparative genomics of biotechnologically important yeasts.</title>
        <authorList>
            <consortium name="DOE Joint Genome Institute"/>
            <person name="Riley R."/>
            <person name="Haridas S."/>
            <person name="Wolfe K.H."/>
            <person name="Lopes M.R."/>
            <person name="Hittinger C.T."/>
            <person name="Goker M."/>
            <person name="Salamov A."/>
            <person name="Wisecaver J."/>
            <person name="Long T.M."/>
            <person name="Aerts A.L."/>
            <person name="Barry K."/>
            <person name="Choi C."/>
            <person name="Clum A."/>
            <person name="Coughlan A.Y."/>
            <person name="Deshpande S."/>
            <person name="Douglass A.P."/>
            <person name="Hanson S.J."/>
            <person name="Klenk H.-P."/>
            <person name="Labutti K."/>
            <person name="Lapidus A."/>
            <person name="Lindquist E."/>
            <person name="Lipzen A."/>
            <person name="Meier-Kolthoff J.P."/>
            <person name="Ohm R.A."/>
            <person name="Otillar R.P."/>
            <person name="Pangilinan J."/>
            <person name="Peng Y."/>
            <person name="Rokas A."/>
            <person name="Rosa C.A."/>
            <person name="Scheuner C."/>
            <person name="Sibirny A.A."/>
            <person name="Slot J.C."/>
            <person name="Stielow J.B."/>
            <person name="Sun H."/>
            <person name="Kurtzman C.P."/>
            <person name="Blackwell M."/>
            <person name="Grigoriev I.V."/>
            <person name="Jeffries T.W."/>
        </authorList>
    </citation>
    <scope>NUCLEOTIDE SEQUENCE [LARGE SCALE GENOMIC DNA]</scope>
    <source>
        <strain evidence="2">NRRL Y-17324</strain>
    </source>
</reference>
<dbReference type="Proteomes" id="UP000094285">
    <property type="component" value="Unassembled WGS sequence"/>
</dbReference>
<dbReference type="EMBL" id="KV453909">
    <property type="protein sequence ID" value="ODV81886.1"/>
    <property type="molecule type" value="Genomic_DNA"/>
</dbReference>
<accession>A0A1E4SQU5</accession>
<organism evidence="1 2">
    <name type="scientific">Suhomyces tanzawaensis NRRL Y-17324</name>
    <dbReference type="NCBI Taxonomy" id="984487"/>
    <lineage>
        <taxon>Eukaryota</taxon>
        <taxon>Fungi</taxon>
        <taxon>Dikarya</taxon>
        <taxon>Ascomycota</taxon>
        <taxon>Saccharomycotina</taxon>
        <taxon>Pichiomycetes</taxon>
        <taxon>Debaryomycetaceae</taxon>
        <taxon>Suhomyces</taxon>
    </lineage>
</organism>
<keyword evidence="2" id="KW-1185">Reference proteome</keyword>
<sequence length="451" mass="50748">MALVELSSLGQLPSSKEFKEKYTRTNVLKVSVYVHLLAVFRDKEWNPTGPGAVVFTDYTPVKESAIIGKVLPPSVPRSFRANGRQLDQNYLHALSLSHEQFRTYSGALASTYGVERERNMDAELADLQDLGILAKVQFRVIEKFNSAGSGMSGYTNSIEFITRELLAAYTQDSSFKNFIYRFKSMVSDLTYLSADKRLGLNSFLGDHSSRSPAPIYPDSQDISMLQSQRVQEPAYKKKRISGAALIHAPANFEEEELGSQMTSSQLDRPVHSNQFMSQSSESIINPTIQNSQGTENLMLQIQVDEVLIDKVTIAKLNAIADTTKVLGDKVFAIDTRVMGMAPLIPIIVKPYGRTMKVTSFKLILKDASGDQMYVEFHEERDICAFLGVNEVEELIDLVEDVEERTLNLVNSGTLHHHRDVRVKRKWLQLPGYKYGYWTIVGTLRDLTKDLD</sequence>
<protein>
    <submittedName>
        <fullName evidence="1">Uncharacterized protein</fullName>
    </submittedName>
</protein>
<evidence type="ECO:0000313" key="1">
    <source>
        <dbReference type="EMBL" id="ODV81886.1"/>
    </source>
</evidence>
<proteinExistence type="predicted"/>